<accession>A0ABP2QRF6</accession>
<comment type="caution">
    <text evidence="1">The sequence shown here is derived from an EMBL/GenBank/DDBJ whole genome shotgun (WGS) entry which is preliminary data.</text>
</comment>
<evidence type="ECO:0000313" key="2">
    <source>
        <dbReference type="Proteomes" id="UP000008948"/>
    </source>
</evidence>
<proteinExistence type="predicted"/>
<gene>
    <name evidence="1" type="ORF">MEI_01512</name>
</gene>
<keyword evidence="2" id="KW-1185">Reference proteome</keyword>
<organism evidence="1 2">
    <name type="scientific">Bartonella vinsonii subsp. arupensis Pm136co</name>
    <dbReference type="NCBI Taxonomy" id="1094561"/>
    <lineage>
        <taxon>Bacteria</taxon>
        <taxon>Pseudomonadati</taxon>
        <taxon>Pseudomonadota</taxon>
        <taxon>Alphaproteobacteria</taxon>
        <taxon>Hyphomicrobiales</taxon>
        <taxon>Bartonellaceae</taxon>
        <taxon>Bartonella</taxon>
    </lineage>
</organism>
<sequence>LQSDDSAVVHYDKTDDENGTINYTSVTFGKGKDSKPVALHNVANGNIAEGSHDVVTGGQINTISQDIAKFLGGSAAFKEGVFIEPTYKLSKVSTEGKVEDSEFNDVGSAELDIRMGSGLIPLSRSIRSRTMAVQLSPLTIVLLKL</sequence>
<dbReference type="Proteomes" id="UP000008948">
    <property type="component" value="Unassembled WGS sequence"/>
</dbReference>
<feature type="non-terminal residue" evidence="1">
    <location>
        <position position="1"/>
    </location>
</feature>
<protein>
    <submittedName>
        <fullName evidence="1">Uncharacterized protein</fullName>
    </submittedName>
</protein>
<reference evidence="1 2" key="1">
    <citation type="submission" date="2012-03" db="EMBL/GenBank/DDBJ databases">
        <title>The Genome Sequence of Bartonella vinsonii subsp. arupensis str. Pm136co.</title>
        <authorList>
            <consortium name="The Broad Institute Genome Sequencing Platform"/>
            <consortium name="The Broad Institute Genome Sequencing Center for Infectious Disease"/>
            <person name="Feldgarden M."/>
            <person name="Kirby J."/>
            <person name="Kosoy M."/>
            <person name="Birtles R."/>
            <person name="Probert W.S."/>
            <person name="Chiaraviglio L."/>
            <person name="Young S.K."/>
            <person name="Zeng Q."/>
            <person name="Gargeya S."/>
            <person name="Fitzgerald M."/>
            <person name="Haas B."/>
            <person name="Abouelleil A."/>
            <person name="Alvarado L."/>
            <person name="Arachchi H.M."/>
            <person name="Berlin A."/>
            <person name="Chapman S.B."/>
            <person name="Gearin G."/>
            <person name="Goldberg J."/>
            <person name="Griggs A."/>
            <person name="Gujja S."/>
            <person name="Hansen M."/>
            <person name="Heiman D."/>
            <person name="Howarth C."/>
            <person name="Larimer J."/>
            <person name="Lui A."/>
            <person name="MacDonald P.J.P."/>
            <person name="McCowen C."/>
            <person name="Montmayeur A."/>
            <person name="Murphy C."/>
            <person name="Neiman D."/>
            <person name="Pearson M."/>
            <person name="Priest M."/>
            <person name="Roberts A."/>
            <person name="Saif S."/>
            <person name="Shea T."/>
            <person name="Sisk P."/>
            <person name="Stolte C."/>
            <person name="Sykes S."/>
            <person name="Wortman J."/>
            <person name="Nusbaum C."/>
            <person name="Birren B."/>
        </authorList>
    </citation>
    <scope>NUCLEOTIDE SEQUENCE [LARGE SCALE GENOMIC DNA]</scope>
    <source>
        <strain evidence="1 2">Pm136co</strain>
    </source>
</reference>
<dbReference type="EMBL" id="AIMH01000043">
    <property type="protein sequence ID" value="EJF96416.1"/>
    <property type="molecule type" value="Genomic_DNA"/>
</dbReference>
<name>A0ABP2QRF6_BARVI</name>
<evidence type="ECO:0000313" key="1">
    <source>
        <dbReference type="EMBL" id="EJF96416.1"/>
    </source>
</evidence>
<dbReference type="Gene3D" id="1.20.5.170">
    <property type="match status" value="1"/>
</dbReference>